<dbReference type="GO" id="GO:0005694">
    <property type="term" value="C:chromosome"/>
    <property type="evidence" value="ECO:0007669"/>
    <property type="project" value="UniProtKB-ARBA"/>
</dbReference>
<evidence type="ECO:0000256" key="1">
    <source>
        <dbReference type="ARBA" id="ARBA00022741"/>
    </source>
</evidence>
<dbReference type="InterPro" id="IPR045529">
    <property type="entry name" value="DUF6469"/>
</dbReference>
<keyword evidence="3" id="KW-0347">Helicase</keyword>
<evidence type="ECO:0000259" key="6">
    <source>
        <dbReference type="Pfam" id="PF13087"/>
    </source>
</evidence>
<dbReference type="Pfam" id="PF13086">
    <property type="entry name" value="AAA_11"/>
    <property type="match status" value="1"/>
</dbReference>
<dbReference type="Pfam" id="PF13087">
    <property type="entry name" value="AAA_12"/>
    <property type="match status" value="1"/>
</dbReference>
<dbReference type="SUPFAM" id="SSF52540">
    <property type="entry name" value="P-loop containing nucleoside triphosphate hydrolases"/>
    <property type="match status" value="1"/>
</dbReference>
<feature type="domain" description="DUF6469" evidence="7">
    <location>
        <begin position="90"/>
        <end position="201"/>
    </location>
</feature>
<dbReference type="Gene3D" id="3.40.50.300">
    <property type="entry name" value="P-loop containing nucleotide triphosphate hydrolases"/>
    <property type="match status" value="2"/>
</dbReference>
<feature type="domain" description="DNA2/NAM7 helicase-like C-terminal" evidence="6">
    <location>
        <begin position="674"/>
        <end position="870"/>
    </location>
</feature>
<dbReference type="CDD" id="cd18808">
    <property type="entry name" value="SF1_C_Upf1"/>
    <property type="match status" value="1"/>
</dbReference>
<dbReference type="Pfam" id="PF20073">
    <property type="entry name" value="DUF6469"/>
    <property type="match status" value="1"/>
</dbReference>
<dbReference type="InterPro" id="IPR041679">
    <property type="entry name" value="DNA2/NAM7-like_C"/>
</dbReference>
<evidence type="ECO:0000256" key="4">
    <source>
        <dbReference type="ARBA" id="ARBA00022840"/>
    </source>
</evidence>
<dbReference type="InterPro" id="IPR047187">
    <property type="entry name" value="SF1_C_Upf1"/>
</dbReference>
<keyword evidence="4" id="KW-0067">ATP-binding</keyword>
<dbReference type="GO" id="GO:0016787">
    <property type="term" value="F:hydrolase activity"/>
    <property type="evidence" value="ECO:0007669"/>
    <property type="project" value="UniProtKB-KW"/>
</dbReference>
<evidence type="ECO:0000256" key="3">
    <source>
        <dbReference type="ARBA" id="ARBA00022806"/>
    </source>
</evidence>
<gene>
    <name evidence="8" type="ORF">CMV_008759</name>
</gene>
<evidence type="ECO:0000313" key="9">
    <source>
        <dbReference type="Proteomes" id="UP000737018"/>
    </source>
</evidence>
<dbReference type="InterPro" id="IPR045055">
    <property type="entry name" value="DNA2/NAM7-like"/>
</dbReference>
<reference evidence="8" key="1">
    <citation type="submission" date="2020-03" db="EMBL/GenBank/DDBJ databases">
        <title>Castanea mollissima Vanexum genome sequencing.</title>
        <authorList>
            <person name="Staton M."/>
        </authorList>
    </citation>
    <scope>NUCLEOTIDE SEQUENCE</scope>
    <source>
        <tissue evidence="8">Leaf</tissue>
    </source>
</reference>
<dbReference type="InterPro" id="IPR041677">
    <property type="entry name" value="DNA2/NAM7_AAA_11"/>
</dbReference>
<evidence type="ECO:0000259" key="7">
    <source>
        <dbReference type="Pfam" id="PF20073"/>
    </source>
</evidence>
<comment type="caution">
    <text evidence="8">The sequence shown here is derived from an EMBL/GenBank/DDBJ whole genome shotgun (WGS) entry which is preliminary data.</text>
</comment>
<dbReference type="InterPro" id="IPR027417">
    <property type="entry name" value="P-loop_NTPase"/>
</dbReference>
<organism evidence="8 9">
    <name type="scientific">Castanea mollissima</name>
    <name type="common">Chinese chestnut</name>
    <dbReference type="NCBI Taxonomy" id="60419"/>
    <lineage>
        <taxon>Eukaryota</taxon>
        <taxon>Viridiplantae</taxon>
        <taxon>Streptophyta</taxon>
        <taxon>Embryophyta</taxon>
        <taxon>Tracheophyta</taxon>
        <taxon>Spermatophyta</taxon>
        <taxon>Magnoliopsida</taxon>
        <taxon>eudicotyledons</taxon>
        <taxon>Gunneridae</taxon>
        <taxon>Pentapetalae</taxon>
        <taxon>rosids</taxon>
        <taxon>fabids</taxon>
        <taxon>Fagales</taxon>
        <taxon>Fagaceae</taxon>
        <taxon>Castanea</taxon>
    </lineage>
</organism>
<protein>
    <submittedName>
        <fullName evidence="8">Uncharacterized protein</fullName>
    </submittedName>
</protein>
<keyword evidence="2" id="KW-0378">Hydrolase</keyword>
<dbReference type="Proteomes" id="UP000737018">
    <property type="component" value="Unassembled WGS sequence"/>
</dbReference>
<keyword evidence="1" id="KW-0547">Nucleotide-binding</keyword>
<sequence length="1223" mass="139752">MMQKKTEVKKEEIPGRGLVDLVFSWSLKDVLNEDLYKYQMRMIPQSFSSTKEYMASFCDPLAEETHADLLSGMSTLSQAPTREIIFVKQFVKLETPKDLFYHVTLESVRKFKDRGGRYEPVARDLIAITDVRPKCIADLVSPNRSYLVAFVLSVRQESCMTILSSKPILIKKDKNKKRETLYAVPLMNMNTNIRIWMALNSKLEGGNLNIIQNVLQYSSVNATNCTACLLGKNCNAAFADVRYRIRSSDLNDSQKDAVLSCLVTWECHHQSTVKLIWGPPGTGKTKTVGFMLCSLLRMKCRTLTCAPTNTALLEVTQQLLKNVTGSLEYDTYGLGDVVLFGNSERMKIFDCPDLLDVFLDNRVKILYECLVSSSGWKGSFLSMMCLLEDPKRQYELYLNERSMTDNKEGKIEGMSKNKGRNRIQGKEIDQSFEDKKGKKNIKKVIVQVLNENKNKKTLEIFPSEKEKKLENEEIQNKCDDPLSFEEFIQRRFDCILKRLNYCIVNLYTHLPTSFISLEVVKNMNLALDFLRSLETLLCTVSVADKGLKQVSGENEQSRLGNLMKSSFVRKDCLQILRSLPQKFPVPDFRGEDEIKKFCLENSCLFFCTVSSSAKLHEVMVKWEVLVIDEAAQLKECESTIPLQLPGLHHAILIGDEQQLPAMVKSKVSEKAEFGRSLFQRLVLLGQKKELLNVQHRMHPSISLFPNRVFYENQILDGPNVKEGRHEKRFLQGNMFGSYSFINVAHGKEEFDNSHSLKNMVEVAVASEIVASLFKESVCTKKKVKVGIISPYKAQVYAIGEKLKNYSADSNDDFSISIRSVDGFQGGEEDVIIVSTVRCNMNGVVGFLKNRQRANVALTRARHCLWILGNEATLIKRCTIWKDLVIDAKKRGCFYNADEDKSLAQAITVALVEHNQIHILLNMDSFLFKKARWKVSFSNDFLKSMLKVENAETRKEVLTLLESLANGWRQPLEMKKLFYHNGTSSQLLEQYKVNGFLNLVWTVDILEENSCYIQILKVWDILPLSEMPRLANRLDVLFENYTVDKMNRCKHKSLNRSLAVPMRWPIGSNSCTKADLVQSLSQPLASLSLRDDLESSSTTFSNDFLKAMSRVKNAEICIEVLTLLENLANGWHQPLGMKKLFYHHGTSSQLFEQYKVNGLLNLVWTVDILEENSYYIHILKVWDILPLFEMPRLTNGLDVLFENYTVDKLNSCKHTVSPGLWLFQ</sequence>
<keyword evidence="9" id="KW-1185">Reference proteome</keyword>
<dbReference type="GO" id="GO:0004386">
    <property type="term" value="F:helicase activity"/>
    <property type="evidence" value="ECO:0007669"/>
    <property type="project" value="UniProtKB-KW"/>
</dbReference>
<dbReference type="PANTHER" id="PTHR10887:SF522">
    <property type="entry name" value="P-LOOP CONTAINING NUCLEOSIDE TRIPHOSPHATE HYDROLASES SUPERFAMILY PROTEIN"/>
    <property type="match status" value="1"/>
</dbReference>
<accession>A0A8J4RFR9</accession>
<dbReference type="AlphaFoldDB" id="A0A8J4RFR9"/>
<dbReference type="EMBL" id="JRKL02000931">
    <property type="protein sequence ID" value="KAF3967218.1"/>
    <property type="molecule type" value="Genomic_DNA"/>
</dbReference>
<feature type="domain" description="DNA2/NAM7 helicase helicase" evidence="5">
    <location>
        <begin position="250"/>
        <end position="666"/>
    </location>
</feature>
<dbReference type="PANTHER" id="PTHR10887">
    <property type="entry name" value="DNA2/NAM7 HELICASE FAMILY"/>
    <property type="match status" value="1"/>
</dbReference>
<dbReference type="GO" id="GO:0005524">
    <property type="term" value="F:ATP binding"/>
    <property type="evidence" value="ECO:0007669"/>
    <property type="project" value="UniProtKB-KW"/>
</dbReference>
<dbReference type="OrthoDB" id="6513042at2759"/>
<evidence type="ECO:0000313" key="8">
    <source>
        <dbReference type="EMBL" id="KAF3967218.1"/>
    </source>
</evidence>
<dbReference type="FunFam" id="3.40.50.300:FF:000326">
    <property type="entry name" value="P-loop containing nucleoside triphosphate hydrolase"/>
    <property type="match status" value="1"/>
</dbReference>
<evidence type="ECO:0000256" key="2">
    <source>
        <dbReference type="ARBA" id="ARBA00022801"/>
    </source>
</evidence>
<name>A0A8J4RFR9_9ROSI</name>
<proteinExistence type="predicted"/>
<evidence type="ECO:0000259" key="5">
    <source>
        <dbReference type="Pfam" id="PF13086"/>
    </source>
</evidence>